<sequence length="230" mass="24752">MRWSIVLTAALFVATACGTPAVDRPTTASPTSERYFTTAPVNASVDDTAVCVDSDQPNITEDDYVAYWQTVFDDQRAAYPDQSFPSPAQIAEDKSAEWRQGPNDEVPSGADAAFSNAVCGLPINDGQLHSGIEFRALRGQVAQYARATCNSIAGSGVPQMWEQLHPSDRAAPPIPGDQAAQYDLLVYSALAYVCPQLADYQGLPVMKDCADLTPDPSGDPEARVFCRGER</sequence>
<dbReference type="AlphaFoldDB" id="A0A143QJQ3"/>
<dbReference type="OrthoDB" id="4525418at2"/>
<dbReference type="Proteomes" id="UP000076038">
    <property type="component" value="Chromosome"/>
</dbReference>
<evidence type="ECO:0000313" key="3">
    <source>
        <dbReference type="EMBL" id="AMY23395.1"/>
    </source>
</evidence>
<evidence type="ECO:0000313" key="4">
    <source>
        <dbReference type="Proteomes" id="UP000076038"/>
    </source>
</evidence>
<name>A0A143QJQ3_RHOFA</name>
<organism evidence="3 4">
    <name type="scientific">Rhodococcoides fascians</name>
    <name type="common">Rhodococcus fascians</name>
    <dbReference type="NCBI Taxonomy" id="1828"/>
    <lineage>
        <taxon>Bacteria</taxon>
        <taxon>Bacillati</taxon>
        <taxon>Actinomycetota</taxon>
        <taxon>Actinomycetes</taxon>
        <taxon>Mycobacteriales</taxon>
        <taxon>Nocardiaceae</taxon>
        <taxon>Rhodococcoides</taxon>
    </lineage>
</organism>
<accession>A0A143QJQ3</accession>
<feature type="region of interest" description="Disordered" evidence="1">
    <location>
        <begin position="81"/>
        <end position="107"/>
    </location>
</feature>
<protein>
    <recommendedName>
        <fullName evidence="5">DUF732 domain-containing protein</fullName>
    </recommendedName>
</protein>
<reference evidence="4" key="2">
    <citation type="submission" date="2016-04" db="EMBL/GenBank/DDBJ databases">
        <title>Complete Genome and Plasmid Sequences for Rhodococcus fascians D188 and Draft Sequences for Rhodococcus spp. Isolates PBTS 1 and PBTS 2.</title>
        <authorList>
            <person name="Stamer R."/>
            <person name="Vereecke D."/>
            <person name="Zhang Y."/>
            <person name="Schilkey F."/>
            <person name="Devitt N."/>
            <person name="Randall J."/>
        </authorList>
    </citation>
    <scope>NUCLEOTIDE SEQUENCE [LARGE SCALE GENOMIC DNA]</scope>
    <source>
        <strain evidence="4">PBTS2</strain>
    </source>
</reference>
<feature type="signal peptide" evidence="2">
    <location>
        <begin position="1"/>
        <end position="18"/>
    </location>
</feature>
<keyword evidence="2" id="KW-0732">Signal</keyword>
<reference evidence="3 4" key="1">
    <citation type="journal article" date="2016" name="Genome Announc.">
        <title>Complete Genome and Plasmid Sequences for Rhodococcus fascians D188 and Draft Sequences for Rhodococcus Isolates PBTS 1 and PBTS 2.</title>
        <authorList>
            <person name="Stamler R.A."/>
            <person name="Vereecke D."/>
            <person name="Zhang Y."/>
            <person name="Schilkey F."/>
            <person name="Devitt N."/>
            <person name="Randall J.J."/>
        </authorList>
    </citation>
    <scope>NUCLEOTIDE SEQUENCE [LARGE SCALE GENOMIC DNA]</scope>
    <source>
        <strain evidence="3 4">PBTS2</strain>
    </source>
</reference>
<dbReference type="EMBL" id="CP015220">
    <property type="protein sequence ID" value="AMY23395.1"/>
    <property type="molecule type" value="Genomic_DNA"/>
</dbReference>
<evidence type="ECO:0008006" key="5">
    <source>
        <dbReference type="Google" id="ProtNLM"/>
    </source>
</evidence>
<evidence type="ECO:0000256" key="1">
    <source>
        <dbReference type="SAM" id="MobiDB-lite"/>
    </source>
</evidence>
<feature type="chain" id="PRO_5038419224" description="DUF732 domain-containing protein" evidence="2">
    <location>
        <begin position="19"/>
        <end position="230"/>
    </location>
</feature>
<dbReference type="PROSITE" id="PS51257">
    <property type="entry name" value="PROKAR_LIPOPROTEIN"/>
    <property type="match status" value="1"/>
</dbReference>
<dbReference type="RefSeq" id="WP_063216545.1">
    <property type="nucleotide sequence ID" value="NZ_CP015220.1"/>
</dbReference>
<evidence type="ECO:0000256" key="2">
    <source>
        <dbReference type="SAM" id="SignalP"/>
    </source>
</evidence>
<proteinExistence type="predicted"/>
<keyword evidence="4" id="KW-1185">Reference proteome</keyword>
<dbReference type="KEGG" id="rhs:A3Q41_02093"/>
<gene>
    <name evidence="3" type="ORF">A3Q41_02093</name>
</gene>
<dbReference type="PATRIC" id="fig|1653479.3.peg.2115"/>